<comment type="similarity">
    <text evidence="2">Belongs to the NifD/NifK/NifE/NifN family.</text>
</comment>
<evidence type="ECO:0000259" key="3">
    <source>
        <dbReference type="Pfam" id="PF00148"/>
    </source>
</evidence>
<dbReference type="Proteomes" id="UP000057043">
    <property type="component" value="Unassembled WGS sequence"/>
</dbReference>
<keyword evidence="1 2" id="KW-0535">Nitrogen fixation</keyword>
<evidence type="ECO:0000256" key="1">
    <source>
        <dbReference type="ARBA" id="ARBA00023231"/>
    </source>
</evidence>
<dbReference type="Pfam" id="PF00148">
    <property type="entry name" value="Oxidored_nitro"/>
    <property type="match status" value="1"/>
</dbReference>
<protein>
    <submittedName>
        <fullName evidence="4">Nitrogenase MoFe cofactor biosynthesis protein</fullName>
    </submittedName>
</protein>
<dbReference type="PATRIC" id="fig|301375.7.peg.1123"/>
<dbReference type="PANTHER" id="PTHR42956:SF1">
    <property type="entry name" value="NITROGENASE IRON-MOLYBDENUM COFACTOR BIOSYNTHESIS PROTEIN NIFE"/>
    <property type="match status" value="1"/>
</dbReference>
<gene>
    <name evidence="4" type="ORF">XD72_2256</name>
</gene>
<dbReference type="PROSITE" id="PS00699">
    <property type="entry name" value="NITROGENASE_1_1"/>
    <property type="match status" value="1"/>
</dbReference>
<dbReference type="InterPro" id="IPR049939">
    <property type="entry name" value="NifE-like"/>
</dbReference>
<evidence type="ECO:0000256" key="2">
    <source>
        <dbReference type="RuleBase" id="RU004021"/>
    </source>
</evidence>
<dbReference type="Gene3D" id="3.40.50.1980">
    <property type="entry name" value="Nitrogenase molybdenum iron protein domain"/>
    <property type="match status" value="1"/>
</dbReference>
<dbReference type="PROSITE" id="PS00090">
    <property type="entry name" value="NITROGENASE_1_2"/>
    <property type="match status" value="1"/>
</dbReference>
<dbReference type="GO" id="GO:0016163">
    <property type="term" value="F:nitrogenase activity"/>
    <property type="evidence" value="ECO:0007669"/>
    <property type="project" value="InterPro"/>
</dbReference>
<accession>A0A101FRX8</accession>
<dbReference type="PANTHER" id="PTHR42956">
    <property type="entry name" value="NITROGENASE IRON-MOLYBDENUM COFACTOR BIOSYNTHESIS PROTEIN NIFE"/>
    <property type="match status" value="1"/>
</dbReference>
<dbReference type="SUPFAM" id="SSF53807">
    <property type="entry name" value="Helical backbone' metal receptor"/>
    <property type="match status" value="1"/>
</dbReference>
<sequence>MNLEVLKDRRDHIIKKRSEIRDLPACEKESLAGAVSQRACVYSGARVVLNPITDAIHLVHGPIGCASYTWDIRGSKSGGAQTYRHSFSTDLQEEDVIFGGAEKLYQALNELVARYRPPAVFVYATCIVGLIGDDLKAVCRRVTEETGCTIIPVQSEGFKGNKVEGHKAACDALFDYLIGTATRDNNYPYVVNLMGEYNVAGDFWAIEPYFKEMGVRIGATFTGNAKVNDLRSAHGAKLNLVQCTGTVTYLA</sequence>
<evidence type="ECO:0000313" key="5">
    <source>
        <dbReference type="Proteomes" id="UP000057043"/>
    </source>
</evidence>
<organism evidence="4 5">
    <name type="scientific">Methanothrix harundinacea</name>
    <dbReference type="NCBI Taxonomy" id="301375"/>
    <lineage>
        <taxon>Archaea</taxon>
        <taxon>Methanobacteriati</taxon>
        <taxon>Methanobacteriota</taxon>
        <taxon>Stenosarchaea group</taxon>
        <taxon>Methanomicrobia</taxon>
        <taxon>Methanotrichales</taxon>
        <taxon>Methanotrichaceae</taxon>
        <taxon>Methanothrix</taxon>
    </lineage>
</organism>
<dbReference type="InterPro" id="IPR000318">
    <property type="entry name" value="Nase_comp1_CS"/>
</dbReference>
<dbReference type="Gene3D" id="3.40.50.12380">
    <property type="entry name" value="Nitrogenase MoFe cofactor biosynthesis protein NifE, C-terminal"/>
    <property type="match status" value="1"/>
</dbReference>
<dbReference type="InterPro" id="IPR000510">
    <property type="entry name" value="Nase/OxRdtase_comp1"/>
</dbReference>
<dbReference type="EMBL" id="LGFT01000081">
    <property type="protein sequence ID" value="KUK43371.1"/>
    <property type="molecule type" value="Genomic_DNA"/>
</dbReference>
<feature type="domain" description="Nitrogenase/oxidoreductase component 1" evidence="3">
    <location>
        <begin position="40"/>
        <end position="247"/>
    </location>
</feature>
<name>A0A101FRX8_9EURY</name>
<comment type="caution">
    <text evidence="4">The sequence shown here is derived from an EMBL/GenBank/DDBJ whole genome shotgun (WGS) entry which is preliminary data.</text>
</comment>
<proteinExistence type="inferred from homology"/>
<evidence type="ECO:0000313" key="4">
    <source>
        <dbReference type="EMBL" id="KUK43371.1"/>
    </source>
</evidence>
<reference evidence="4 5" key="1">
    <citation type="journal article" date="2015" name="MBio">
        <title>Genome-Resolved Metagenomic Analysis Reveals Roles for Candidate Phyla and Other Microbial Community Members in Biogeochemical Transformations in Oil Reservoirs.</title>
        <authorList>
            <person name="Hu P."/>
            <person name="Tom L."/>
            <person name="Singh A."/>
            <person name="Thomas B.C."/>
            <person name="Baker B.J."/>
            <person name="Piceno Y.M."/>
            <person name="Andersen G.L."/>
            <person name="Banfield J.F."/>
        </authorList>
    </citation>
    <scope>NUCLEOTIDE SEQUENCE [LARGE SCALE GENOMIC DNA]</scope>
    <source>
        <strain evidence="4">57_489</strain>
    </source>
</reference>
<dbReference type="AlphaFoldDB" id="A0A101FRX8"/>